<dbReference type="PROSITE" id="PS50908">
    <property type="entry name" value="RWD"/>
    <property type="match status" value="1"/>
</dbReference>
<dbReference type="AlphaFoldDB" id="A0A1D6FXH7"/>
<evidence type="ECO:0000313" key="2">
    <source>
        <dbReference type="EMBL" id="AQK96049.1"/>
    </source>
</evidence>
<dbReference type="EMBL" id="CM000784">
    <property type="protein sequence ID" value="AQK96049.1"/>
    <property type="molecule type" value="Genomic_DNA"/>
</dbReference>
<protein>
    <submittedName>
        <fullName evidence="2">Ubiquitin-conjugating enzyme family protein</fullName>
    </submittedName>
</protein>
<dbReference type="SUPFAM" id="SSF54495">
    <property type="entry name" value="UBC-like"/>
    <property type="match status" value="1"/>
</dbReference>
<dbReference type="CDD" id="cd23823">
    <property type="entry name" value="RWD_GCN2"/>
    <property type="match status" value="1"/>
</dbReference>
<organism evidence="2">
    <name type="scientific">Zea mays</name>
    <name type="common">Maize</name>
    <dbReference type="NCBI Taxonomy" id="4577"/>
    <lineage>
        <taxon>Eukaryota</taxon>
        <taxon>Viridiplantae</taxon>
        <taxon>Streptophyta</taxon>
        <taxon>Embryophyta</taxon>
        <taxon>Tracheophyta</taxon>
        <taxon>Spermatophyta</taxon>
        <taxon>Magnoliopsida</taxon>
        <taxon>Liliopsida</taxon>
        <taxon>Poales</taxon>
        <taxon>Poaceae</taxon>
        <taxon>PACMAD clade</taxon>
        <taxon>Panicoideae</taxon>
        <taxon>Andropogonodae</taxon>
        <taxon>Andropogoneae</taxon>
        <taxon>Tripsacinae</taxon>
        <taxon>Zea</taxon>
    </lineage>
</organism>
<feature type="compositionally biased region" description="Acidic residues" evidence="1">
    <location>
        <begin position="183"/>
        <end position="206"/>
    </location>
</feature>
<dbReference type="Gene3D" id="3.10.110.10">
    <property type="entry name" value="Ubiquitin Conjugating Enzyme"/>
    <property type="match status" value="1"/>
</dbReference>
<dbReference type="InterPro" id="IPR006575">
    <property type="entry name" value="RWD_dom"/>
</dbReference>
<dbReference type="FunFam" id="3.10.110.10:FF:000071">
    <property type="entry name" value="RWD domain-containing protein 1"/>
    <property type="match status" value="1"/>
</dbReference>
<dbReference type="InterPro" id="IPR016135">
    <property type="entry name" value="UBQ-conjugating_enzyme/RWD"/>
</dbReference>
<dbReference type="InterPro" id="IPR040213">
    <property type="entry name" value="GIR2-like"/>
</dbReference>
<dbReference type="PANTHER" id="PTHR12292">
    <property type="entry name" value="RWD DOMAIN-CONTAINING PROTEIN"/>
    <property type="match status" value="1"/>
</dbReference>
<dbReference type="SMART" id="SM00591">
    <property type="entry name" value="RWD"/>
    <property type="match status" value="1"/>
</dbReference>
<dbReference type="ExpressionAtlas" id="A0A1D6FXH7">
    <property type="expression patterns" value="baseline and differential"/>
</dbReference>
<feature type="region of interest" description="Disordered" evidence="1">
    <location>
        <begin position="174"/>
        <end position="220"/>
    </location>
</feature>
<name>A0A1D6FXH7_MAIZE</name>
<accession>A0A1D6FXH7</accession>
<reference evidence="2" key="1">
    <citation type="submission" date="2015-12" db="EMBL/GenBank/DDBJ databases">
        <title>Update maize B73 reference genome by single molecule sequencing technologies.</title>
        <authorList>
            <consortium name="Maize Genome Sequencing Project"/>
            <person name="Ware D."/>
        </authorList>
    </citation>
    <scope>NUCLEOTIDE SEQUENCE</scope>
    <source>
        <tissue evidence="2">Seedling</tissue>
    </source>
</reference>
<dbReference type="Pfam" id="PF05773">
    <property type="entry name" value="RWD"/>
    <property type="match status" value="1"/>
</dbReference>
<sequence>MADYEQEQDMEVEALQAILMDDIKEIDPSESGIATTARCFQILLSPQDDDFDESAYVPVQLALIFAHTEKYPDEPPLLNVKSVRGIKPHDLASLKEKLEQEAKENLGMAMVYTLVSSAKEWLSEIYGQNGGDEEPEETEAELALQRAKLMPDSALTSSKEKKLTGRQYFESGRHAVKGASTVADEDEEEEEDIEFDDDFEDDEEDMLEHYLAQQSENSAA</sequence>
<gene>
    <name evidence="2" type="ORF">ZEAMMB73_Zm00001d011159</name>
</gene>
<evidence type="ECO:0000256" key="1">
    <source>
        <dbReference type="SAM" id="MobiDB-lite"/>
    </source>
</evidence>
<proteinExistence type="predicted"/>